<feature type="transmembrane region" description="Helical" evidence="8">
    <location>
        <begin position="26"/>
        <end position="46"/>
    </location>
</feature>
<feature type="transmembrane region" description="Helical" evidence="8">
    <location>
        <begin position="381"/>
        <end position="403"/>
    </location>
</feature>
<keyword evidence="5" id="KW-0769">Symport</keyword>
<evidence type="ECO:0000256" key="5">
    <source>
        <dbReference type="ARBA" id="ARBA00022847"/>
    </source>
</evidence>
<evidence type="ECO:0000259" key="9">
    <source>
        <dbReference type="PROSITE" id="PS50850"/>
    </source>
</evidence>
<keyword evidence="2" id="KW-0813">Transport</keyword>
<accession>A0ABZ2LZ28</accession>
<feature type="transmembrane region" description="Helical" evidence="8">
    <location>
        <begin position="198"/>
        <end position="217"/>
    </location>
</feature>
<name>A0ABZ2LZ28_9BACT</name>
<feature type="transmembrane region" description="Helical" evidence="8">
    <location>
        <begin position="318"/>
        <end position="335"/>
    </location>
</feature>
<feature type="transmembrane region" description="Helical" evidence="8">
    <location>
        <begin position="347"/>
        <end position="369"/>
    </location>
</feature>
<evidence type="ECO:0000313" key="10">
    <source>
        <dbReference type="EMBL" id="WXB15118.1"/>
    </source>
</evidence>
<keyword evidence="11" id="KW-1185">Reference proteome</keyword>
<feature type="transmembrane region" description="Helical" evidence="8">
    <location>
        <begin position="161"/>
        <end position="186"/>
    </location>
</feature>
<feature type="transmembrane region" description="Helical" evidence="8">
    <location>
        <begin position="125"/>
        <end position="149"/>
    </location>
</feature>
<dbReference type="InterPro" id="IPR011701">
    <property type="entry name" value="MFS"/>
</dbReference>
<feature type="transmembrane region" description="Helical" evidence="8">
    <location>
        <begin position="99"/>
        <end position="119"/>
    </location>
</feature>
<dbReference type="Pfam" id="PF07690">
    <property type="entry name" value="MFS_1"/>
    <property type="match status" value="1"/>
</dbReference>
<dbReference type="SUPFAM" id="SSF103473">
    <property type="entry name" value="MFS general substrate transporter"/>
    <property type="match status" value="1"/>
</dbReference>
<proteinExistence type="predicted"/>
<feature type="domain" description="Major facilitator superfamily (MFS) profile" evidence="9">
    <location>
        <begin position="25"/>
        <end position="434"/>
    </location>
</feature>
<gene>
    <name evidence="10" type="ORF">LZC94_45780</name>
</gene>
<dbReference type="PROSITE" id="PS50850">
    <property type="entry name" value="MFS"/>
    <property type="match status" value="1"/>
</dbReference>
<dbReference type="Proteomes" id="UP001370348">
    <property type="component" value="Chromosome"/>
</dbReference>
<dbReference type="RefSeq" id="WP_394824743.1">
    <property type="nucleotide sequence ID" value="NZ_CP089984.1"/>
</dbReference>
<comment type="subcellular location">
    <subcellularLocation>
        <location evidence="1">Cell membrane</location>
        <topology evidence="1">Multi-pass membrane protein</topology>
    </subcellularLocation>
</comment>
<dbReference type="InterPro" id="IPR051084">
    <property type="entry name" value="H+-coupled_symporters"/>
</dbReference>
<feature type="transmembrane region" description="Helical" evidence="8">
    <location>
        <begin position="409"/>
        <end position="429"/>
    </location>
</feature>
<evidence type="ECO:0000256" key="1">
    <source>
        <dbReference type="ARBA" id="ARBA00004651"/>
    </source>
</evidence>
<evidence type="ECO:0000256" key="7">
    <source>
        <dbReference type="ARBA" id="ARBA00023136"/>
    </source>
</evidence>
<evidence type="ECO:0000256" key="3">
    <source>
        <dbReference type="ARBA" id="ARBA00022475"/>
    </source>
</evidence>
<keyword evidence="7 8" id="KW-0472">Membrane</keyword>
<dbReference type="InterPro" id="IPR020846">
    <property type="entry name" value="MFS_dom"/>
</dbReference>
<keyword evidence="4 8" id="KW-0812">Transmembrane</keyword>
<sequence length="438" mass="47234">MNSNAATSTVSDASSNQLGRQDLKTLLLSALGGALEYYDFVIFVFFTKTLGQLFFPKDMPDWVAQLQVYGIFAAGYLVRPIGGIIMAHFGDRTGRKRMFTLSVFMMALPTLAIGFLPVYAQVGVLAPILLLLLRVVQGIAIGGEVPGAWTFVAEHSPPGRVGFACASLSSGLTVGILIGSLIAAWINKQFEAQVVLAYAWRIPFLIGGVFGFFAVYLRRWLSETPVFVAMRENKQLVRELPLKQVLRHHLHGVVLCMLVTWLLTATIVVVILMTPTLVQQKFHIAAPRAFLGNSLAAFALCVSTLGGGLLVDWLGRGRALAIGSLGALLSTYALYIDLVQGGENFLVLYTLAGAFVGVVGVIPAVMVAAFPPEVRYSGLSFSYNVAYAILGATTPPLIGYLAVRLGGMAPAHYVMASAVVSLLVAVYLMTTKRTFYER</sequence>
<dbReference type="EMBL" id="CP089984">
    <property type="protein sequence ID" value="WXB15118.1"/>
    <property type="molecule type" value="Genomic_DNA"/>
</dbReference>
<feature type="transmembrane region" description="Helical" evidence="8">
    <location>
        <begin position="290"/>
        <end position="311"/>
    </location>
</feature>
<dbReference type="InterPro" id="IPR036259">
    <property type="entry name" value="MFS_trans_sf"/>
</dbReference>
<organism evidence="10 11">
    <name type="scientific">Pendulispora albinea</name>
    <dbReference type="NCBI Taxonomy" id="2741071"/>
    <lineage>
        <taxon>Bacteria</taxon>
        <taxon>Pseudomonadati</taxon>
        <taxon>Myxococcota</taxon>
        <taxon>Myxococcia</taxon>
        <taxon>Myxococcales</taxon>
        <taxon>Sorangiineae</taxon>
        <taxon>Pendulisporaceae</taxon>
        <taxon>Pendulispora</taxon>
    </lineage>
</organism>
<dbReference type="PANTHER" id="PTHR43528">
    <property type="entry name" value="ALPHA-KETOGLUTARATE PERMEASE"/>
    <property type="match status" value="1"/>
</dbReference>
<feature type="transmembrane region" description="Helical" evidence="8">
    <location>
        <begin position="66"/>
        <end position="87"/>
    </location>
</feature>
<dbReference type="Gene3D" id="1.20.1250.20">
    <property type="entry name" value="MFS general substrate transporter like domains"/>
    <property type="match status" value="2"/>
</dbReference>
<keyword evidence="6 8" id="KW-1133">Transmembrane helix</keyword>
<evidence type="ECO:0000256" key="4">
    <source>
        <dbReference type="ARBA" id="ARBA00022692"/>
    </source>
</evidence>
<evidence type="ECO:0000313" key="11">
    <source>
        <dbReference type="Proteomes" id="UP001370348"/>
    </source>
</evidence>
<protein>
    <submittedName>
        <fullName evidence="10">MFS transporter</fullName>
    </submittedName>
</protein>
<evidence type="ECO:0000256" key="8">
    <source>
        <dbReference type="SAM" id="Phobius"/>
    </source>
</evidence>
<feature type="transmembrane region" description="Helical" evidence="8">
    <location>
        <begin position="253"/>
        <end position="278"/>
    </location>
</feature>
<keyword evidence="3" id="KW-1003">Cell membrane</keyword>
<evidence type="ECO:0000256" key="6">
    <source>
        <dbReference type="ARBA" id="ARBA00022989"/>
    </source>
</evidence>
<reference evidence="10 11" key="1">
    <citation type="submission" date="2021-12" db="EMBL/GenBank/DDBJ databases">
        <title>Discovery of the Pendulisporaceae a myxobacterial family with distinct sporulation behavior and unique specialized metabolism.</title>
        <authorList>
            <person name="Garcia R."/>
            <person name="Popoff A."/>
            <person name="Bader C.D."/>
            <person name="Loehr J."/>
            <person name="Walesch S."/>
            <person name="Walt C."/>
            <person name="Boldt J."/>
            <person name="Bunk B."/>
            <person name="Haeckl F.J.F.P.J."/>
            <person name="Gunesch A.P."/>
            <person name="Birkelbach J."/>
            <person name="Nuebel U."/>
            <person name="Pietschmann T."/>
            <person name="Bach T."/>
            <person name="Mueller R."/>
        </authorList>
    </citation>
    <scope>NUCLEOTIDE SEQUENCE [LARGE SCALE GENOMIC DNA]</scope>
    <source>
        <strain evidence="10 11">MSr11954</strain>
    </source>
</reference>
<evidence type="ECO:0000256" key="2">
    <source>
        <dbReference type="ARBA" id="ARBA00022448"/>
    </source>
</evidence>
<dbReference type="PANTHER" id="PTHR43528:SF7">
    <property type="entry name" value="MFS TRANSPORTER"/>
    <property type="match status" value="1"/>
</dbReference>